<dbReference type="FunFam" id="2.60.40.60:FF:000373">
    <property type="entry name" value="Ventral neural cadherin"/>
    <property type="match status" value="1"/>
</dbReference>
<evidence type="ECO:0000313" key="14">
    <source>
        <dbReference type="Ensembl" id="ENSPKIP00000036903.1"/>
    </source>
</evidence>
<evidence type="ECO:0000256" key="4">
    <source>
        <dbReference type="ARBA" id="ARBA00022837"/>
    </source>
</evidence>
<feature type="compositionally biased region" description="Acidic residues" evidence="11">
    <location>
        <begin position="1420"/>
        <end position="1432"/>
    </location>
</feature>
<dbReference type="Gene3D" id="4.10.900.10">
    <property type="entry name" value="TCF3-CBD (Catenin binding domain)"/>
    <property type="match status" value="1"/>
</dbReference>
<dbReference type="PANTHER" id="PTHR24027">
    <property type="entry name" value="CADHERIN-23"/>
    <property type="match status" value="1"/>
</dbReference>
<feature type="compositionally biased region" description="Basic and acidic residues" evidence="11">
    <location>
        <begin position="370"/>
        <end position="388"/>
    </location>
</feature>
<evidence type="ECO:0000256" key="12">
    <source>
        <dbReference type="SAM" id="SignalP"/>
    </source>
</evidence>
<dbReference type="GO" id="GO:0016477">
    <property type="term" value="P:cell migration"/>
    <property type="evidence" value="ECO:0007669"/>
    <property type="project" value="TreeGrafter"/>
</dbReference>
<feature type="region of interest" description="Disordered" evidence="11">
    <location>
        <begin position="69"/>
        <end position="102"/>
    </location>
</feature>
<feature type="compositionally biased region" description="Polar residues" evidence="11">
    <location>
        <begin position="73"/>
        <end position="93"/>
    </location>
</feature>
<keyword evidence="6" id="KW-1133">Transmembrane helix</keyword>
<feature type="compositionally biased region" description="Basic and acidic residues" evidence="11">
    <location>
        <begin position="246"/>
        <end position="255"/>
    </location>
</feature>
<feature type="compositionally biased region" description="Basic and acidic residues" evidence="11">
    <location>
        <begin position="217"/>
        <end position="228"/>
    </location>
</feature>
<dbReference type="GeneTree" id="ENSGT00940000159567"/>
<reference evidence="14" key="2">
    <citation type="submission" date="2025-09" db="UniProtKB">
        <authorList>
            <consortium name="Ensembl"/>
        </authorList>
    </citation>
    <scope>IDENTIFICATION</scope>
</reference>
<keyword evidence="7" id="KW-0472">Membrane</keyword>
<evidence type="ECO:0000256" key="5">
    <source>
        <dbReference type="ARBA" id="ARBA00022889"/>
    </source>
</evidence>
<dbReference type="FunFam" id="2.60.40.60:FF:000009">
    <property type="entry name" value="Cadherin 24"/>
    <property type="match status" value="1"/>
</dbReference>
<feature type="domain" description="Cadherin" evidence="13">
    <location>
        <begin position="776"/>
        <end position="881"/>
    </location>
</feature>
<evidence type="ECO:0000256" key="11">
    <source>
        <dbReference type="SAM" id="MobiDB-lite"/>
    </source>
</evidence>
<feature type="chain" id="PRO_5017228897" evidence="12">
    <location>
        <begin position="22"/>
        <end position="1440"/>
    </location>
</feature>
<keyword evidence="2 9" id="KW-0812">Transmembrane</keyword>
<dbReference type="InterPro" id="IPR002126">
    <property type="entry name" value="Cadherin-like_dom"/>
</dbReference>
<accession>A0A3B3T363</accession>
<dbReference type="InterPro" id="IPR020894">
    <property type="entry name" value="Cadherin_CS"/>
</dbReference>
<protein>
    <submittedName>
        <fullName evidence="14">Cadherin 24</fullName>
    </submittedName>
</protein>
<dbReference type="FunFam" id="2.60.40.60:FF:000017">
    <property type="entry name" value="Cadherin 24"/>
    <property type="match status" value="1"/>
</dbReference>
<dbReference type="Ensembl" id="ENSPKIT00000017857.1">
    <property type="protein sequence ID" value="ENSPKIP00000036903.1"/>
    <property type="gene ID" value="ENSPKIG00000015303.1"/>
</dbReference>
<feature type="region of interest" description="Disordered" evidence="11">
    <location>
        <begin position="190"/>
        <end position="425"/>
    </location>
</feature>
<feature type="signal peptide" evidence="12">
    <location>
        <begin position="1"/>
        <end position="21"/>
    </location>
</feature>
<dbReference type="GO" id="GO:0016342">
    <property type="term" value="C:catenin complex"/>
    <property type="evidence" value="ECO:0007669"/>
    <property type="project" value="TreeGrafter"/>
</dbReference>
<dbReference type="GO" id="GO:0008013">
    <property type="term" value="F:beta-catenin binding"/>
    <property type="evidence" value="ECO:0007669"/>
    <property type="project" value="TreeGrafter"/>
</dbReference>
<organism evidence="14 15">
    <name type="scientific">Paramormyrops kingsleyae</name>
    <dbReference type="NCBI Taxonomy" id="1676925"/>
    <lineage>
        <taxon>Eukaryota</taxon>
        <taxon>Metazoa</taxon>
        <taxon>Chordata</taxon>
        <taxon>Craniata</taxon>
        <taxon>Vertebrata</taxon>
        <taxon>Euteleostomi</taxon>
        <taxon>Actinopterygii</taxon>
        <taxon>Neopterygii</taxon>
        <taxon>Teleostei</taxon>
        <taxon>Osteoglossocephala</taxon>
        <taxon>Osteoglossomorpha</taxon>
        <taxon>Osteoglossiformes</taxon>
        <taxon>Mormyridae</taxon>
        <taxon>Paramormyrops</taxon>
    </lineage>
</organism>
<reference evidence="14" key="1">
    <citation type="submission" date="2025-08" db="UniProtKB">
        <authorList>
            <consortium name="Ensembl"/>
        </authorList>
    </citation>
    <scope>IDENTIFICATION</scope>
</reference>
<dbReference type="Pfam" id="PF01049">
    <property type="entry name" value="CADH_Y-type_LIR"/>
    <property type="match status" value="1"/>
</dbReference>
<evidence type="ECO:0000256" key="6">
    <source>
        <dbReference type="ARBA" id="ARBA00022989"/>
    </source>
</evidence>
<keyword evidence="4 8" id="KW-0106">Calcium</keyword>
<evidence type="ECO:0000256" key="10">
    <source>
        <dbReference type="RuleBase" id="RU004357"/>
    </source>
</evidence>
<sequence length="1440" mass="156150">MSAKIYLFLATLCMWEGLVGGASLTTVLKRRGLGAHGPMTVEKTPAHQWEPSFKNDVLLPVEVNDSIDHTSHAESSGSKEAARNSSASVSAGTGSRRDLNLTVPVPLGKSQISLDSRKARNASKSVDSFRSAWFDYKAYALHRKLDHTSPYNKTRFKSLFKSIVSSDPAVFTLEAQERRLHVDHNRRLNLTEKPAIKPHPNREVIAPPQREVGQEQGARDKTGWDVNRKQHPNQNNGQKSAIGEPQEPRRMRVADVDVPDVGNENTLMDLSQNKRPHKNVHTNSSTGSSITQESQNPDLFVSRESLGSAIGSPSPVPREVSTSDRKATEDRTTLVPQNKPGDETDSRMGAVLEKEHLVEQSRPAVNPPESSRDSLDPRSSDMHDDSSHLLRLQPDMVPDVGPDGGPRHDMGQHASPDSPLGGRGLLFQEAEDGRGQGSEGTRSRSRRSWIWNQFFVIEEYTGPEPVLIGRLRTDMDRGDGRTKYMLRGEGAGSVFVIDEKTGNIHVTKPLDREEKDEYRLIATATDRQTERALEPSSQFIIRVQDINDNPPIFQEGPYSATIPEMANIGTSIIQVTATDADDPTYGNSARLVYTLTQGQEYFSVDPQTGILRTAVPDMDRETQDQYLVVLQAKDMGGHLGGLSGTTTVTVWLSDVNDNPPRFTQTSWSFSVSELALPGAEVGRLSATDPDLGENAKLEFSILDSEGGDTFNITGLESEAIITLNKAVDYESRRSYSFSIEVLNPLVDPRFLRRGPFKDRAAVRVQVLDADEPPRFARPTYLLDVYENCPPPCPVGRVDAVDPDTGLSSSIRYSIDPQTDPETLFRIAPDSGLITTATELDREFDQWHNITVIATQRDNPSQVTRVVVAIETLDVNDNAPELDRQYSTVLCDSTAVGEVVQELRAVDMDQGGNDSTVHFSIAPESRAAQNFCITETGGPTAKVLLLSPLKTLPRSPASSITMQVPVVLRDSGSGLSSTGTLTVSVCPCLRGVCLPMPSASPSPGLSTAALLAILACVATLLAVSVLSLSLRRQKRDSLSPLEEDDVRENIITYDDEGGGEADTAAFDIAALQSAPQSGRRGYRTLDSKNIRYSQQNREQSQAGNWAQNAGPNSQYRGPEASPYGPLRYSCHTLPVLRAGRCLGFPTLHNSVPDKPSPAGGAVEAEAGSGDSDSGSTRTGEPKDSSDLSGDSQRNQDWPIDPRLPSPAGHSAKQSGVAATGLAGAESNRSVCDSQAAGGITRSYGEDQQGEALSPAEGTMHLEVEGGISVNGTACSLYQEGLGFIADWRNRAGVGAYTLERRDMIPQILGTGQLGYIEGRGLRVEAGGGGQGSLALKVGEFLRVRLAQVTFDPSVPPYDSVQVYGFEGTGSLAGSLSSLESEGEESWGVQGVWGAQFQRLVELIQERRLEREREEGRQGAEGAEEEAQVTDEEEGGGKLREE</sequence>
<feature type="compositionally biased region" description="Polar residues" evidence="11">
    <location>
        <begin position="281"/>
        <end position="297"/>
    </location>
</feature>
<dbReference type="Proteomes" id="UP000261540">
    <property type="component" value="Unplaced"/>
</dbReference>
<dbReference type="Gene3D" id="2.60.40.60">
    <property type="entry name" value="Cadherins"/>
    <property type="match status" value="5"/>
</dbReference>
<dbReference type="GO" id="GO:0002009">
    <property type="term" value="P:morphogenesis of an epithelium"/>
    <property type="evidence" value="ECO:0007669"/>
    <property type="project" value="UniProtKB-ARBA"/>
</dbReference>
<evidence type="ECO:0000256" key="8">
    <source>
        <dbReference type="PROSITE-ProRule" id="PRU00043"/>
    </source>
</evidence>
<dbReference type="InterPro" id="IPR015919">
    <property type="entry name" value="Cadherin-like_sf"/>
</dbReference>
<dbReference type="PROSITE" id="PS00232">
    <property type="entry name" value="CADHERIN_1"/>
    <property type="match status" value="1"/>
</dbReference>
<dbReference type="InterPro" id="IPR027397">
    <property type="entry name" value="Catenin-bd_sf"/>
</dbReference>
<dbReference type="GO" id="GO:0016339">
    <property type="term" value="P:calcium-dependent cell-cell adhesion via plasma membrane cell adhesion molecules"/>
    <property type="evidence" value="ECO:0007669"/>
    <property type="project" value="TreeGrafter"/>
</dbReference>
<evidence type="ECO:0000256" key="1">
    <source>
        <dbReference type="ARBA" id="ARBA00004251"/>
    </source>
</evidence>
<dbReference type="InterPro" id="IPR039808">
    <property type="entry name" value="Cadherin"/>
</dbReference>
<dbReference type="PANTHER" id="PTHR24027:SF272">
    <property type="entry name" value="CADHERIN-24"/>
    <property type="match status" value="1"/>
</dbReference>
<feature type="domain" description="Cadherin" evidence="13">
    <location>
        <begin position="473"/>
        <end position="553"/>
    </location>
</feature>
<dbReference type="GO" id="GO:0005509">
    <property type="term" value="F:calcium ion binding"/>
    <property type="evidence" value="ECO:0007669"/>
    <property type="project" value="UniProtKB-UniRule"/>
</dbReference>
<feature type="domain" description="Cadherin" evidence="13">
    <location>
        <begin position="881"/>
        <end position="996"/>
    </location>
</feature>
<comment type="subcellular location">
    <subcellularLocation>
        <location evidence="1 9">Cell membrane</location>
        <topology evidence="1 9">Single-pass type I membrane protein</topology>
    </subcellularLocation>
</comment>
<feature type="region of interest" description="Disordered" evidence="11">
    <location>
        <begin position="1409"/>
        <end position="1440"/>
    </location>
</feature>
<dbReference type="FunFam" id="2.60.40.60:FF:000200">
    <property type="entry name" value="Cadherin 24, type 2b"/>
    <property type="match status" value="1"/>
</dbReference>
<dbReference type="InterPro" id="IPR000233">
    <property type="entry name" value="Cadherin_Y-type_LIR"/>
</dbReference>
<dbReference type="GO" id="GO:0044331">
    <property type="term" value="P:cell-cell adhesion mediated by cadherin"/>
    <property type="evidence" value="ECO:0007669"/>
    <property type="project" value="TreeGrafter"/>
</dbReference>
<keyword evidence="15" id="KW-1185">Reference proteome</keyword>
<name>A0A3B3T363_9TELE</name>
<dbReference type="GO" id="GO:0007043">
    <property type="term" value="P:cell-cell junction assembly"/>
    <property type="evidence" value="ECO:0007669"/>
    <property type="project" value="TreeGrafter"/>
</dbReference>
<evidence type="ECO:0000256" key="2">
    <source>
        <dbReference type="ARBA" id="ARBA00022692"/>
    </source>
</evidence>
<dbReference type="GO" id="GO:0045296">
    <property type="term" value="F:cadherin binding"/>
    <property type="evidence" value="ECO:0007669"/>
    <property type="project" value="TreeGrafter"/>
</dbReference>
<dbReference type="FunFam" id="2.60.40.60:FF:000008">
    <property type="entry name" value="Cadherin 24"/>
    <property type="match status" value="1"/>
</dbReference>
<dbReference type="GO" id="GO:0000902">
    <property type="term" value="P:cell morphogenesis"/>
    <property type="evidence" value="ECO:0007669"/>
    <property type="project" value="TreeGrafter"/>
</dbReference>
<feature type="compositionally biased region" description="Polar residues" evidence="11">
    <location>
        <begin position="263"/>
        <end position="273"/>
    </location>
</feature>
<feature type="domain" description="Cadherin" evidence="13">
    <location>
        <begin position="554"/>
        <end position="662"/>
    </location>
</feature>
<dbReference type="OrthoDB" id="6079678at2759"/>
<feature type="region of interest" description="Disordered" evidence="11">
    <location>
        <begin position="1149"/>
        <end position="1227"/>
    </location>
</feature>
<feature type="compositionally biased region" description="Basic and acidic residues" evidence="11">
    <location>
        <begin position="340"/>
        <end position="359"/>
    </location>
</feature>
<feature type="compositionally biased region" description="Basic and acidic residues" evidence="11">
    <location>
        <begin position="321"/>
        <end position="332"/>
    </location>
</feature>
<dbReference type="SUPFAM" id="SSF49313">
    <property type="entry name" value="Cadherin-like"/>
    <property type="match status" value="5"/>
</dbReference>
<dbReference type="CDD" id="cd11304">
    <property type="entry name" value="Cadherin_repeat"/>
    <property type="match status" value="5"/>
</dbReference>
<evidence type="ECO:0000259" key="13">
    <source>
        <dbReference type="PROSITE" id="PS50268"/>
    </source>
</evidence>
<feature type="compositionally biased region" description="Low complexity" evidence="11">
    <location>
        <begin position="1155"/>
        <end position="1177"/>
    </location>
</feature>
<dbReference type="Pfam" id="PF00028">
    <property type="entry name" value="Cadherin"/>
    <property type="match status" value="4"/>
</dbReference>
<evidence type="ECO:0000313" key="15">
    <source>
        <dbReference type="Proteomes" id="UP000261540"/>
    </source>
</evidence>
<keyword evidence="3" id="KW-0677">Repeat</keyword>
<feature type="compositionally biased region" description="Polar residues" evidence="11">
    <location>
        <begin position="1092"/>
        <end position="1114"/>
    </location>
</feature>
<evidence type="ECO:0000256" key="9">
    <source>
        <dbReference type="RuleBase" id="RU003318"/>
    </source>
</evidence>
<feature type="domain" description="Cadherin" evidence="13">
    <location>
        <begin position="663"/>
        <end position="775"/>
    </location>
</feature>
<dbReference type="GO" id="GO:0034332">
    <property type="term" value="P:adherens junction organization"/>
    <property type="evidence" value="ECO:0007669"/>
    <property type="project" value="TreeGrafter"/>
</dbReference>
<keyword evidence="5 9" id="KW-0130">Cell adhesion</keyword>
<dbReference type="SMART" id="SM00112">
    <property type="entry name" value="CA"/>
    <property type="match status" value="5"/>
</dbReference>
<evidence type="ECO:0000256" key="3">
    <source>
        <dbReference type="ARBA" id="ARBA00022737"/>
    </source>
</evidence>
<comment type="function">
    <text evidence="10">Cadherins are calcium-dependent cell adhesion proteins.</text>
</comment>
<dbReference type="GO" id="GO:0007156">
    <property type="term" value="P:homophilic cell adhesion via plasma membrane adhesion molecules"/>
    <property type="evidence" value="ECO:0007669"/>
    <property type="project" value="InterPro"/>
</dbReference>
<dbReference type="PROSITE" id="PS50268">
    <property type="entry name" value="CADHERIN_2"/>
    <property type="match status" value="5"/>
</dbReference>
<proteinExistence type="predicted"/>
<feature type="region of interest" description="Disordered" evidence="11">
    <location>
        <begin position="1092"/>
        <end position="1119"/>
    </location>
</feature>
<dbReference type="PRINTS" id="PR00205">
    <property type="entry name" value="CADHERIN"/>
</dbReference>
<feature type="compositionally biased region" description="Polar residues" evidence="11">
    <location>
        <begin position="1185"/>
        <end position="1194"/>
    </location>
</feature>
<dbReference type="GO" id="GO:0005912">
    <property type="term" value="C:adherens junction"/>
    <property type="evidence" value="ECO:0007669"/>
    <property type="project" value="TreeGrafter"/>
</dbReference>
<keyword evidence="12" id="KW-0732">Signal</keyword>
<evidence type="ECO:0000256" key="7">
    <source>
        <dbReference type="ARBA" id="ARBA00023136"/>
    </source>
</evidence>